<dbReference type="Pfam" id="PF08530">
    <property type="entry name" value="PepX_C"/>
    <property type="match status" value="1"/>
</dbReference>
<feature type="domain" description="Xaa-Pro dipeptidyl-peptidase C-terminal" evidence="2">
    <location>
        <begin position="306"/>
        <end position="540"/>
    </location>
</feature>
<evidence type="ECO:0000313" key="3">
    <source>
        <dbReference type="EMBL" id="BCJ63249.1"/>
    </source>
</evidence>
<dbReference type="Pfam" id="PF02129">
    <property type="entry name" value="Peptidase_S15"/>
    <property type="match status" value="1"/>
</dbReference>
<keyword evidence="4" id="KW-1185">Reference proteome</keyword>
<name>A0A810MT90_9ACTN</name>
<dbReference type="InterPro" id="IPR008979">
    <property type="entry name" value="Galactose-bd-like_sf"/>
</dbReference>
<dbReference type="InterPro" id="IPR029058">
    <property type="entry name" value="AB_hydrolase_fold"/>
</dbReference>
<evidence type="ECO:0000313" key="4">
    <source>
        <dbReference type="Proteomes" id="UP000680866"/>
    </source>
</evidence>
<protein>
    <submittedName>
        <fullName evidence="3">Peptidase S15</fullName>
    </submittedName>
</protein>
<dbReference type="Gene3D" id="2.60.120.260">
    <property type="entry name" value="Galactose-binding domain-like"/>
    <property type="match status" value="1"/>
</dbReference>
<dbReference type="RefSeq" id="WP_212820823.1">
    <property type="nucleotide sequence ID" value="NZ_AP023359.1"/>
</dbReference>
<dbReference type="InterPro" id="IPR000383">
    <property type="entry name" value="Xaa-Pro-like_dom"/>
</dbReference>
<dbReference type="InterPro" id="IPR013736">
    <property type="entry name" value="Xaa-Pro_dipept_C"/>
</dbReference>
<dbReference type="Gene3D" id="3.40.50.1820">
    <property type="entry name" value="alpha/beta hydrolase"/>
    <property type="match status" value="1"/>
</dbReference>
<organism evidence="3 4">
    <name type="scientific">Polymorphospora rubra</name>
    <dbReference type="NCBI Taxonomy" id="338584"/>
    <lineage>
        <taxon>Bacteria</taxon>
        <taxon>Bacillati</taxon>
        <taxon>Actinomycetota</taxon>
        <taxon>Actinomycetes</taxon>
        <taxon>Micromonosporales</taxon>
        <taxon>Micromonosporaceae</taxon>
        <taxon>Polymorphospora</taxon>
    </lineage>
</organism>
<evidence type="ECO:0000259" key="2">
    <source>
        <dbReference type="SMART" id="SM00939"/>
    </source>
</evidence>
<dbReference type="NCBIfam" id="TIGR00976">
    <property type="entry name" value="CocE_NonD"/>
    <property type="match status" value="1"/>
</dbReference>
<sequence length="547" mass="59368">MISALAAGLAARLLRLPRERGRRIVHRAGLRVRARDGVKLLTDHYAPDLPAAPTVLIRTPYGRGLPTRILGRLLAGQGFHVVVQSCRGTFGSGGVFEPFAHERADGLDTVDWLRRQRWYTGGFGMFGISYQGFVQWALAPDAGPDLRAMVAVAAASTSRDSTYAGGAFSLDSVLTWVELIQAQRVPWLARQVELKRGQPGLVAGLAHLPLAEADRIATGAPVPFFQDWLRHHRPRAAYWRDRVFDTRITEVAAPVGMVTGWHDIFLPAQLADYARLRTAGRGPYLTVGPWTHGSPGLFAAAVREGVAWLRAHLAGEPAGLRAAPVRVHVGGGGGWRDLPRWPPPATPVAWHLQPGGGLDPAVPPPSTPDRFRYDPADPTPSSGGPLLVAQRAGTVDNRALEARPDVLTYTSAVLRVPVEVIGPVAAEIRVRGELPYFDVFVRLCDVDRRGRSRNVCDGLVRVVPDLFPTSDDGVVAVPVTLWPTAYRFATGHRLRVQVSGGAHPRYARNPGTGEPLGTAVVLRAGDREIHHDPEHPSVVLLPILEPR</sequence>
<dbReference type="EMBL" id="AP023359">
    <property type="protein sequence ID" value="BCJ63249.1"/>
    <property type="molecule type" value="Genomic_DNA"/>
</dbReference>
<dbReference type="Gene3D" id="1.10.3020.10">
    <property type="entry name" value="alpha-amino acid ester hydrolase ( Helical cap domain)"/>
    <property type="match status" value="1"/>
</dbReference>
<dbReference type="SUPFAM" id="SSF53474">
    <property type="entry name" value="alpha/beta-Hydrolases"/>
    <property type="match status" value="1"/>
</dbReference>
<accession>A0A810MT90</accession>
<dbReference type="GO" id="GO:0008239">
    <property type="term" value="F:dipeptidyl-peptidase activity"/>
    <property type="evidence" value="ECO:0007669"/>
    <property type="project" value="InterPro"/>
</dbReference>
<dbReference type="PANTHER" id="PTHR43056">
    <property type="entry name" value="PEPTIDASE S9 PROLYL OLIGOPEPTIDASE"/>
    <property type="match status" value="1"/>
</dbReference>
<dbReference type="SUPFAM" id="SSF49785">
    <property type="entry name" value="Galactose-binding domain-like"/>
    <property type="match status" value="1"/>
</dbReference>
<dbReference type="AlphaFoldDB" id="A0A810MT90"/>
<dbReference type="PANTHER" id="PTHR43056:SF10">
    <property type="entry name" value="COCE_NOND FAMILY, PUTATIVE (AFU_ORTHOLOGUE AFUA_7G00600)-RELATED"/>
    <property type="match status" value="1"/>
</dbReference>
<evidence type="ECO:0000256" key="1">
    <source>
        <dbReference type="ARBA" id="ARBA00022801"/>
    </source>
</evidence>
<dbReference type="SMART" id="SM00939">
    <property type="entry name" value="PepX_C"/>
    <property type="match status" value="1"/>
</dbReference>
<gene>
    <name evidence="3" type="ORF">Prubr_02700</name>
</gene>
<reference evidence="3" key="1">
    <citation type="submission" date="2020-08" db="EMBL/GenBank/DDBJ databases">
        <title>Whole genome shotgun sequence of Polymorphospora rubra NBRC 101157.</title>
        <authorList>
            <person name="Komaki H."/>
            <person name="Tamura T."/>
        </authorList>
    </citation>
    <scope>NUCLEOTIDE SEQUENCE</scope>
    <source>
        <strain evidence="3">NBRC 101157</strain>
    </source>
</reference>
<proteinExistence type="predicted"/>
<keyword evidence="1" id="KW-0378">Hydrolase</keyword>
<dbReference type="InterPro" id="IPR050585">
    <property type="entry name" value="Xaa-Pro_dipeptidyl-ppase/CocE"/>
</dbReference>
<dbReference type="KEGG" id="pry:Prubr_02700"/>
<dbReference type="InterPro" id="IPR005674">
    <property type="entry name" value="CocE/Ser_esterase"/>
</dbReference>
<dbReference type="Proteomes" id="UP000680866">
    <property type="component" value="Chromosome"/>
</dbReference>